<organism evidence="14 15">
    <name type="scientific">Alkalibacterium putridalgicola</name>
    <dbReference type="NCBI Taxonomy" id="426703"/>
    <lineage>
        <taxon>Bacteria</taxon>
        <taxon>Bacillati</taxon>
        <taxon>Bacillota</taxon>
        <taxon>Bacilli</taxon>
        <taxon>Lactobacillales</taxon>
        <taxon>Carnobacteriaceae</taxon>
        <taxon>Alkalibacterium</taxon>
    </lineage>
</organism>
<dbReference type="PANTHER" id="PTHR11264:SF0">
    <property type="entry name" value="URACIL-DNA GLYCOSYLASE"/>
    <property type="match status" value="1"/>
</dbReference>
<dbReference type="InterPro" id="IPR036895">
    <property type="entry name" value="Uracil-DNA_glycosylase-like_sf"/>
</dbReference>
<dbReference type="SMART" id="SM00987">
    <property type="entry name" value="UreE_C"/>
    <property type="match status" value="1"/>
</dbReference>
<evidence type="ECO:0000256" key="1">
    <source>
        <dbReference type="ARBA" id="ARBA00001400"/>
    </source>
</evidence>
<evidence type="ECO:0000256" key="6">
    <source>
        <dbReference type="ARBA" id="ARBA00022763"/>
    </source>
</evidence>
<dbReference type="GO" id="GO:0097510">
    <property type="term" value="P:base-excision repair, AP site formation via deaminated base removal"/>
    <property type="evidence" value="ECO:0007669"/>
    <property type="project" value="TreeGrafter"/>
</dbReference>
<dbReference type="RefSeq" id="WP_091488551.1">
    <property type="nucleotide sequence ID" value="NZ_BJUX01000004.1"/>
</dbReference>
<evidence type="ECO:0000256" key="9">
    <source>
        <dbReference type="HAMAP-Rule" id="MF_00148"/>
    </source>
</evidence>
<evidence type="ECO:0000256" key="10">
    <source>
        <dbReference type="PROSITE-ProRule" id="PRU10072"/>
    </source>
</evidence>
<dbReference type="Pfam" id="PF03167">
    <property type="entry name" value="UDG"/>
    <property type="match status" value="1"/>
</dbReference>
<keyword evidence="9" id="KW-0963">Cytoplasm</keyword>
<dbReference type="EMBL" id="BJUX01000004">
    <property type="protein sequence ID" value="GEK88499.1"/>
    <property type="molecule type" value="Genomic_DNA"/>
</dbReference>
<dbReference type="FunFam" id="3.40.470.10:FF:000001">
    <property type="entry name" value="Uracil-DNA glycosylase"/>
    <property type="match status" value="1"/>
</dbReference>
<sequence length="228" mass="26152">MTIPVDNDWKPILERAAEKESYRALREFLKEEFKTGAVYPEKENIWQAFQWTPYHEVKVVLLGQDPYHGENQAHGLSFSVNPDISIPPSLRNMYKELESDLGIPPASHGYLRKWAEEGVLLLNTVLTVRKGEAHSHQKKGWEDLTDEVIRALNAREKPVVFLLWGNAAKAKRKMIDEEKHIVITSAHPSPLSAYRGFFGSHPFSKTNEALKEMGEEPIDWRLPEKVNV</sequence>
<dbReference type="CDD" id="cd10027">
    <property type="entry name" value="UDG-F1-like"/>
    <property type="match status" value="1"/>
</dbReference>
<dbReference type="SUPFAM" id="SSF52141">
    <property type="entry name" value="Uracil-DNA glycosylase-like"/>
    <property type="match status" value="1"/>
</dbReference>
<evidence type="ECO:0000256" key="8">
    <source>
        <dbReference type="ARBA" id="ARBA00023204"/>
    </source>
</evidence>
<evidence type="ECO:0000256" key="2">
    <source>
        <dbReference type="ARBA" id="ARBA00002631"/>
    </source>
</evidence>
<comment type="catalytic activity">
    <reaction evidence="1 9 11">
        <text>Hydrolyzes single-stranded DNA or mismatched double-stranded DNA and polynucleotides, releasing free uracil.</text>
        <dbReference type="EC" id="3.2.2.27"/>
    </reaction>
</comment>
<keyword evidence="8 9" id="KW-0234">DNA repair</keyword>
<comment type="similarity">
    <text evidence="3 9 11">Belongs to the uracil-DNA glycosylase (UDG) superfamily. UNG family.</text>
</comment>
<feature type="active site" description="Proton acceptor" evidence="9 10">
    <location>
        <position position="65"/>
    </location>
</feature>
<dbReference type="InterPro" id="IPR018085">
    <property type="entry name" value="Ura-DNA_Glyclase_AS"/>
</dbReference>
<comment type="function">
    <text evidence="2 9 11">Excises uracil residues from the DNA which can arise as a result of misincorporation of dUMP residues by DNA polymerase or due to deamination of cytosine.</text>
</comment>
<evidence type="ECO:0000313" key="15">
    <source>
        <dbReference type="Proteomes" id="UP000198548"/>
    </source>
</evidence>
<protein>
    <recommendedName>
        <fullName evidence="5 9">Uracil-DNA glycosylase</fullName>
        <shortName evidence="9">UDG</shortName>
        <ecNumber evidence="4 9">3.2.2.27</ecNumber>
    </recommendedName>
</protein>
<dbReference type="InterPro" id="IPR002043">
    <property type="entry name" value="UDG_fam1"/>
</dbReference>
<reference evidence="14 15" key="1">
    <citation type="submission" date="2016-10" db="EMBL/GenBank/DDBJ databases">
        <authorList>
            <person name="de Groot N.N."/>
        </authorList>
    </citation>
    <scope>NUCLEOTIDE SEQUENCE [LARGE SCALE GENOMIC DNA]</scope>
    <source>
        <strain evidence="14 15">DSM 19182</strain>
    </source>
</reference>
<evidence type="ECO:0000313" key="14">
    <source>
        <dbReference type="EMBL" id="SEL99763.1"/>
    </source>
</evidence>
<comment type="subcellular location">
    <subcellularLocation>
        <location evidence="9">Cytoplasm</location>
    </subcellularLocation>
</comment>
<dbReference type="Proteomes" id="UP000198548">
    <property type="component" value="Unassembled WGS sequence"/>
</dbReference>
<evidence type="ECO:0000256" key="3">
    <source>
        <dbReference type="ARBA" id="ARBA00008184"/>
    </source>
</evidence>
<dbReference type="PANTHER" id="PTHR11264">
    <property type="entry name" value="URACIL-DNA GLYCOSYLASE"/>
    <property type="match status" value="1"/>
</dbReference>
<dbReference type="InterPro" id="IPR005122">
    <property type="entry name" value="Uracil-DNA_glycosylase-like"/>
</dbReference>
<dbReference type="GO" id="GO:0004844">
    <property type="term" value="F:uracil DNA N-glycosylase activity"/>
    <property type="evidence" value="ECO:0007669"/>
    <property type="project" value="UniProtKB-UniRule"/>
</dbReference>
<dbReference type="NCBIfam" id="NF003588">
    <property type="entry name" value="PRK05254.1-1"/>
    <property type="match status" value="1"/>
</dbReference>
<evidence type="ECO:0000259" key="12">
    <source>
        <dbReference type="SMART" id="SM00986"/>
    </source>
</evidence>
<keyword evidence="7 9" id="KW-0378">Hydrolase</keyword>
<gene>
    <name evidence="9 13" type="primary">ung</name>
    <name evidence="13" type="ORF">APU01nite_05380</name>
    <name evidence="14" type="ORF">SAMN04488100_11939</name>
</gene>
<dbReference type="STRING" id="426703.SAMN04488100_11939"/>
<dbReference type="NCBIfam" id="TIGR00628">
    <property type="entry name" value="ung"/>
    <property type="match status" value="1"/>
</dbReference>
<evidence type="ECO:0000313" key="13">
    <source>
        <dbReference type="EMBL" id="GEK88499.1"/>
    </source>
</evidence>
<keyword evidence="6 9" id="KW-0227">DNA damage</keyword>
<dbReference type="HAMAP" id="MF_00148">
    <property type="entry name" value="UDG"/>
    <property type="match status" value="1"/>
</dbReference>
<name>A0A1H7US40_9LACT</name>
<accession>A0A1H7US40</accession>
<dbReference type="EC" id="3.2.2.27" evidence="4 9"/>
<evidence type="ECO:0000256" key="7">
    <source>
        <dbReference type="ARBA" id="ARBA00022801"/>
    </source>
</evidence>
<feature type="domain" description="Uracil-DNA glycosylase-like" evidence="12">
    <location>
        <begin position="50"/>
        <end position="210"/>
    </location>
</feature>
<evidence type="ECO:0000256" key="5">
    <source>
        <dbReference type="ARBA" id="ARBA00018429"/>
    </source>
</evidence>
<dbReference type="NCBIfam" id="NF003591">
    <property type="entry name" value="PRK05254.1-4"/>
    <property type="match status" value="1"/>
</dbReference>
<keyword evidence="16" id="KW-1185">Reference proteome</keyword>
<dbReference type="PROSITE" id="PS00130">
    <property type="entry name" value="U_DNA_GLYCOSYLASE"/>
    <property type="match status" value="1"/>
</dbReference>
<evidence type="ECO:0000256" key="4">
    <source>
        <dbReference type="ARBA" id="ARBA00012030"/>
    </source>
</evidence>
<dbReference type="NCBIfam" id="NF003592">
    <property type="entry name" value="PRK05254.1-5"/>
    <property type="match status" value="1"/>
</dbReference>
<reference evidence="13 16" key="2">
    <citation type="submission" date="2019-07" db="EMBL/GenBank/DDBJ databases">
        <title>Whole genome shotgun sequence of Alkalibacterium putridalgicola NBRC 103243.</title>
        <authorList>
            <person name="Hosoyama A."/>
            <person name="Uohara A."/>
            <person name="Ohji S."/>
            <person name="Ichikawa N."/>
        </authorList>
    </citation>
    <scope>NUCLEOTIDE SEQUENCE [LARGE SCALE GENOMIC DNA]</scope>
    <source>
        <strain evidence="13 16">NBRC 103243</strain>
    </source>
</reference>
<dbReference type="EMBL" id="FOBL01000019">
    <property type="protein sequence ID" value="SEL99763.1"/>
    <property type="molecule type" value="Genomic_DNA"/>
</dbReference>
<evidence type="ECO:0000256" key="11">
    <source>
        <dbReference type="RuleBase" id="RU003780"/>
    </source>
</evidence>
<dbReference type="AlphaFoldDB" id="A0A1H7US40"/>
<evidence type="ECO:0000313" key="16">
    <source>
        <dbReference type="Proteomes" id="UP000321425"/>
    </source>
</evidence>
<dbReference type="Gene3D" id="3.40.470.10">
    <property type="entry name" value="Uracil-DNA glycosylase-like domain"/>
    <property type="match status" value="1"/>
</dbReference>
<dbReference type="NCBIfam" id="NF003589">
    <property type="entry name" value="PRK05254.1-2"/>
    <property type="match status" value="1"/>
</dbReference>
<dbReference type="Proteomes" id="UP000321425">
    <property type="component" value="Unassembled WGS sequence"/>
</dbReference>
<dbReference type="SMART" id="SM00986">
    <property type="entry name" value="UDG"/>
    <property type="match status" value="1"/>
</dbReference>
<proteinExistence type="inferred from homology"/>
<dbReference type="GO" id="GO:0005737">
    <property type="term" value="C:cytoplasm"/>
    <property type="evidence" value="ECO:0007669"/>
    <property type="project" value="UniProtKB-SubCell"/>
</dbReference>
<dbReference type="OrthoDB" id="9804372at2"/>